<evidence type="ECO:0000313" key="7">
    <source>
        <dbReference type="Proteomes" id="UP000494183"/>
    </source>
</evidence>
<evidence type="ECO:0000256" key="4">
    <source>
        <dbReference type="ARBA" id="ARBA00023163"/>
    </source>
</evidence>
<accession>A0A6S7EVM9</accession>
<keyword evidence="3" id="KW-0238">DNA-binding</keyword>
<dbReference type="GO" id="GO:0006351">
    <property type="term" value="P:DNA-templated transcription"/>
    <property type="evidence" value="ECO:0007669"/>
    <property type="project" value="TreeGrafter"/>
</dbReference>
<dbReference type="Proteomes" id="UP000494183">
    <property type="component" value="Unassembled WGS sequence"/>
</dbReference>
<dbReference type="PANTHER" id="PTHR30537">
    <property type="entry name" value="HTH-TYPE TRANSCRIPTIONAL REGULATOR"/>
    <property type="match status" value="1"/>
</dbReference>
<dbReference type="PROSITE" id="PS50931">
    <property type="entry name" value="HTH_LYSR"/>
    <property type="match status" value="1"/>
</dbReference>
<reference evidence="6 7" key="1">
    <citation type="submission" date="2020-04" db="EMBL/GenBank/DDBJ databases">
        <authorList>
            <person name="De Canck E."/>
        </authorList>
    </citation>
    <scope>NUCLEOTIDE SEQUENCE [LARGE SCALE GENOMIC DNA]</scope>
    <source>
        <strain evidence="6 7">LMG 6000</strain>
    </source>
</reference>
<proteinExistence type="inferred from homology"/>
<dbReference type="Pfam" id="PF00126">
    <property type="entry name" value="HTH_1"/>
    <property type="match status" value="1"/>
</dbReference>
<evidence type="ECO:0000256" key="2">
    <source>
        <dbReference type="ARBA" id="ARBA00023015"/>
    </source>
</evidence>
<dbReference type="GO" id="GO:0043565">
    <property type="term" value="F:sequence-specific DNA binding"/>
    <property type="evidence" value="ECO:0007669"/>
    <property type="project" value="TreeGrafter"/>
</dbReference>
<dbReference type="CDD" id="cd08422">
    <property type="entry name" value="PBP2_CrgA_like"/>
    <property type="match status" value="1"/>
</dbReference>
<dbReference type="InterPro" id="IPR036390">
    <property type="entry name" value="WH_DNA-bd_sf"/>
</dbReference>
<dbReference type="Gene3D" id="1.10.10.10">
    <property type="entry name" value="Winged helix-like DNA-binding domain superfamily/Winged helix DNA-binding domain"/>
    <property type="match status" value="1"/>
</dbReference>
<dbReference type="InterPro" id="IPR036388">
    <property type="entry name" value="WH-like_DNA-bd_sf"/>
</dbReference>
<keyword evidence="2" id="KW-0805">Transcription regulation</keyword>
<dbReference type="RefSeq" id="WP_254604420.1">
    <property type="nucleotide sequence ID" value="NZ_CADILH010000001.1"/>
</dbReference>
<dbReference type="Pfam" id="PF03466">
    <property type="entry name" value="LysR_substrate"/>
    <property type="match status" value="1"/>
</dbReference>
<dbReference type="EMBL" id="CADILH010000001">
    <property type="protein sequence ID" value="CAB3929392.1"/>
    <property type="molecule type" value="Genomic_DNA"/>
</dbReference>
<dbReference type="FunFam" id="1.10.10.10:FF:000001">
    <property type="entry name" value="LysR family transcriptional regulator"/>
    <property type="match status" value="1"/>
</dbReference>
<evidence type="ECO:0000259" key="5">
    <source>
        <dbReference type="PROSITE" id="PS50931"/>
    </source>
</evidence>
<gene>
    <name evidence="6" type="primary">dmlR_4</name>
    <name evidence="6" type="ORF">LMG6000_00444</name>
</gene>
<keyword evidence="4" id="KW-0804">Transcription</keyword>
<dbReference type="InterPro" id="IPR005119">
    <property type="entry name" value="LysR_subst-bd"/>
</dbReference>
<dbReference type="SUPFAM" id="SSF53850">
    <property type="entry name" value="Periplasmic binding protein-like II"/>
    <property type="match status" value="1"/>
</dbReference>
<protein>
    <submittedName>
        <fullName evidence="6">HTH-type transcriptional regulator DmlR</fullName>
    </submittedName>
</protein>
<dbReference type="InterPro" id="IPR058163">
    <property type="entry name" value="LysR-type_TF_proteobact-type"/>
</dbReference>
<dbReference type="PANTHER" id="PTHR30537:SF5">
    <property type="entry name" value="HTH-TYPE TRANSCRIPTIONAL ACTIVATOR TTDR-RELATED"/>
    <property type="match status" value="1"/>
</dbReference>
<feature type="domain" description="HTH lysR-type" evidence="5">
    <location>
        <begin position="16"/>
        <end position="66"/>
    </location>
</feature>
<organism evidence="6 7">
    <name type="scientific">Achromobacter insolitus</name>
    <dbReference type="NCBI Taxonomy" id="217204"/>
    <lineage>
        <taxon>Bacteria</taxon>
        <taxon>Pseudomonadati</taxon>
        <taxon>Pseudomonadota</taxon>
        <taxon>Betaproteobacteria</taxon>
        <taxon>Burkholderiales</taxon>
        <taxon>Alcaligenaceae</taxon>
        <taxon>Achromobacter</taxon>
    </lineage>
</organism>
<dbReference type="SUPFAM" id="SSF46785">
    <property type="entry name" value="Winged helix' DNA-binding domain"/>
    <property type="match status" value="1"/>
</dbReference>
<comment type="similarity">
    <text evidence="1">Belongs to the LysR transcriptional regulatory family.</text>
</comment>
<dbReference type="AlphaFoldDB" id="A0A6S7EVM9"/>
<evidence type="ECO:0000256" key="3">
    <source>
        <dbReference type="ARBA" id="ARBA00023125"/>
    </source>
</evidence>
<keyword evidence="7" id="KW-1185">Reference proteome</keyword>
<evidence type="ECO:0000313" key="6">
    <source>
        <dbReference type="EMBL" id="CAB3929392.1"/>
    </source>
</evidence>
<dbReference type="Gene3D" id="3.40.190.290">
    <property type="match status" value="1"/>
</dbReference>
<name>A0A6S7EVM9_9BURK</name>
<evidence type="ECO:0000256" key="1">
    <source>
        <dbReference type="ARBA" id="ARBA00009437"/>
    </source>
</evidence>
<dbReference type="InterPro" id="IPR000847">
    <property type="entry name" value="LysR_HTH_N"/>
</dbReference>
<dbReference type="GO" id="GO:0003700">
    <property type="term" value="F:DNA-binding transcription factor activity"/>
    <property type="evidence" value="ECO:0007669"/>
    <property type="project" value="InterPro"/>
</dbReference>
<sequence>MGAKSLDPARLHDVLAFVAAVQAGGFSAAAREMGLARSVVGKSVARLESSVGVRLLNRTTRQISLTDDGAIAFERWRQILDDLAEVDATLAQRRGRPTGLLRLTAPIALGHTMVLPVLQNLLRRWPELTAEVHFSPRYVDVIAEGFDVAVRVGAPDENVELQARTIGKQQFVTCASPQYLEDHGTPQSPRELTRHSIIAFLKGEGPPSWRFKHDGQLQVLDVVPRLCMDSGEALMRAGVMGLGLLHLPTYVVGEALGNGSLVEVLADYRPPPDLIRVVYPSKRQLSPRVRTFIDALVEMLPET</sequence>